<evidence type="ECO:0000256" key="5">
    <source>
        <dbReference type="ARBA" id="ARBA00012756"/>
    </source>
</evidence>
<evidence type="ECO:0000256" key="8">
    <source>
        <dbReference type="ARBA" id="ARBA00023295"/>
    </source>
</evidence>
<dbReference type="InterPro" id="IPR036156">
    <property type="entry name" value="Beta-gal/glucu_dom_sf"/>
</dbReference>
<dbReference type="GO" id="GO:0030246">
    <property type="term" value="F:carbohydrate binding"/>
    <property type="evidence" value="ECO:0007669"/>
    <property type="project" value="InterPro"/>
</dbReference>
<sequence length="939" mass="106398">MKAFLKIKIICIYLLWVTFANAQQTQKIFLSGTGSDHTVNWHFYCTAGQNSRKWTTIPVPSNWELQGFGTYNYGLDKDSLRTNEEGFYKYHFQVPKDWKGKTVRIVFDGSMTDTKVKINGKSAGAIHQGSFYRFKYDISKLLKYGQSNLLEVTVAKNSANKSVNAAERKGDFWIFGGIYRPVYLEALPAHHMEDIAVNALANGSFSALIHLNEKVKNAKVSAQLYKNNGTPFEGAIENVQQISDSVVELNAEFQNPKLWSPEFPNLYKVVFTLKENGKTVHQVAKTFGFRTVEVRQRDGIYINGVKIKFKGVGHHSFWPTTGRAMSKAQCIADVELIKGMNMNAVRMTHYPPDTYFLDACDSLGLFVLDELTGWHHAYDTQVGSKLVKEMIEKDQNHPSIVMWDNGNEGGFNFSLDHLFNELDFQHRPLIHPWAIFGGMDTQHYINYDYGNGTSLQGHNIVFPTEFLHGLYDGGAGAGLQDYWNEMLLKPLSAGGFIWVFADEDVVRTDKKGKLDSDGDHAPDGILGPYHEKEGSYNAIKEIWSPVYIEHREITPAFDGTFRLQNRYFFTNINQCSFKWSLVKLKSPFTENQNKDARMDVSGTAVAPNIAVGEFGTLQLMLPKNFEQYDVLYLTATDPHGKEIYTWSFPISRPSKITKELIKQFKNNNAAIDLKETDSGFMVTAKNMKYAFNKTTGFLKDVWKGGKEIPFNNGPVLCGGDAVLTDFKAQNFGDSIVLTASFAKESDMSKLSWTVYSNGLIKMNTSYFPHQYDFDYLGVSFSFPENLVQGIEWMGNGPYRVWKNRMQGVTLNVWDKKYNNTITGQPQPAIIYPEFKGYFSDFYWMKLKTAVGPIDVFCADEDIFLRLFTPAKPAKAYNTAPAFPQGDISFMHAIDPIGTKSQIAENMGPSGRKNMYYDYGKSKDYAKDLTLYFDFSGNNL</sequence>
<dbReference type="GO" id="GO:0005990">
    <property type="term" value="P:lactose catabolic process"/>
    <property type="evidence" value="ECO:0007669"/>
    <property type="project" value="TreeGrafter"/>
</dbReference>
<dbReference type="Pfam" id="PF02837">
    <property type="entry name" value="Glyco_hydro_2_N"/>
    <property type="match status" value="1"/>
</dbReference>
<feature type="domain" description="Glycosyl hydrolases family 2 sugar binding" evidence="12">
    <location>
        <begin position="55"/>
        <end position="188"/>
    </location>
</feature>
<protein>
    <recommendedName>
        <fullName evidence="5">beta-galactosidase</fullName>
        <ecNumber evidence="5">3.2.1.23</ecNumber>
    </recommendedName>
</protein>
<comment type="cofactor">
    <cofactor evidence="2">
        <name>Ca(2+)</name>
        <dbReference type="ChEBI" id="CHEBI:29108"/>
    </cofactor>
</comment>
<evidence type="ECO:0000313" key="14">
    <source>
        <dbReference type="Proteomes" id="UP000266118"/>
    </source>
</evidence>
<evidence type="ECO:0000256" key="1">
    <source>
        <dbReference type="ARBA" id="ARBA00001412"/>
    </source>
</evidence>
<organism evidence="13 14">
    <name type="scientific">Arachidicoccus soli</name>
    <dbReference type="NCBI Taxonomy" id="2341117"/>
    <lineage>
        <taxon>Bacteria</taxon>
        <taxon>Pseudomonadati</taxon>
        <taxon>Bacteroidota</taxon>
        <taxon>Chitinophagia</taxon>
        <taxon>Chitinophagales</taxon>
        <taxon>Chitinophagaceae</taxon>
        <taxon>Arachidicoccus</taxon>
    </lineage>
</organism>
<dbReference type="Gene3D" id="2.60.40.10">
    <property type="entry name" value="Immunoglobulins"/>
    <property type="match status" value="1"/>
</dbReference>
<evidence type="ECO:0000256" key="6">
    <source>
        <dbReference type="ARBA" id="ARBA00022801"/>
    </source>
</evidence>
<accession>A0A386HQ98</accession>
<dbReference type="Proteomes" id="UP000266118">
    <property type="component" value="Chromosome"/>
</dbReference>
<dbReference type="RefSeq" id="WP_119987041.1">
    <property type="nucleotide sequence ID" value="NZ_CP032489.1"/>
</dbReference>
<evidence type="ECO:0000259" key="11">
    <source>
        <dbReference type="Pfam" id="PF02836"/>
    </source>
</evidence>
<gene>
    <name evidence="13" type="ORF">D6B99_08605</name>
</gene>
<dbReference type="Gene3D" id="2.70.98.10">
    <property type="match status" value="1"/>
</dbReference>
<dbReference type="SUPFAM" id="SSF51445">
    <property type="entry name" value="(Trans)glycosidases"/>
    <property type="match status" value="1"/>
</dbReference>
<dbReference type="OrthoDB" id="9801077at2"/>
<evidence type="ECO:0000256" key="2">
    <source>
        <dbReference type="ARBA" id="ARBA00001913"/>
    </source>
</evidence>
<keyword evidence="14" id="KW-1185">Reference proteome</keyword>
<dbReference type="InterPro" id="IPR006102">
    <property type="entry name" value="Ig-like_GH2"/>
</dbReference>
<dbReference type="SUPFAM" id="SSF49303">
    <property type="entry name" value="beta-Galactosidase/glucuronidase domain"/>
    <property type="match status" value="1"/>
</dbReference>
<keyword evidence="6 13" id="KW-0378">Hydrolase</keyword>
<dbReference type="InterPro" id="IPR017853">
    <property type="entry name" value="GH"/>
</dbReference>
<comment type="subunit">
    <text evidence="4">Monomer.</text>
</comment>
<evidence type="ECO:0000259" key="12">
    <source>
        <dbReference type="Pfam" id="PF02837"/>
    </source>
</evidence>
<dbReference type="PANTHER" id="PTHR46323:SF2">
    <property type="entry name" value="BETA-GALACTOSIDASE"/>
    <property type="match status" value="1"/>
</dbReference>
<comment type="catalytic activity">
    <reaction evidence="1">
        <text>Hydrolysis of terminal non-reducing beta-D-galactose residues in beta-D-galactosides.</text>
        <dbReference type="EC" id="3.2.1.23"/>
    </reaction>
</comment>
<feature type="chain" id="PRO_5017446306" description="beta-galactosidase" evidence="9">
    <location>
        <begin position="23"/>
        <end position="939"/>
    </location>
</feature>
<feature type="domain" description="Glycoside hydrolase family 2 immunoglobulin-like beta-sandwich" evidence="10">
    <location>
        <begin position="201"/>
        <end position="290"/>
    </location>
</feature>
<dbReference type="EMBL" id="CP032489">
    <property type="protein sequence ID" value="AYD47660.1"/>
    <property type="molecule type" value="Genomic_DNA"/>
</dbReference>
<dbReference type="GO" id="GO:0009341">
    <property type="term" value="C:beta-galactosidase complex"/>
    <property type="evidence" value="ECO:0007669"/>
    <property type="project" value="InterPro"/>
</dbReference>
<dbReference type="Pfam" id="PF02836">
    <property type="entry name" value="Glyco_hydro_2_C"/>
    <property type="match status" value="1"/>
</dbReference>
<dbReference type="Gene3D" id="3.20.20.80">
    <property type="entry name" value="Glycosidases"/>
    <property type="match status" value="1"/>
</dbReference>
<reference evidence="13 14" key="1">
    <citation type="submission" date="2018-09" db="EMBL/GenBank/DDBJ databases">
        <title>Arachidicoccus sp. nov., a bacterium isolated from soil.</title>
        <authorList>
            <person name="Weon H.-Y."/>
            <person name="Kwon S.-W."/>
            <person name="Lee S.A."/>
        </authorList>
    </citation>
    <scope>NUCLEOTIDE SEQUENCE [LARGE SCALE GENOMIC DNA]</scope>
    <source>
        <strain evidence="13 14">KIS59-12</strain>
    </source>
</reference>
<comment type="similarity">
    <text evidence="3">Belongs to the glycosyl hydrolase 2 family.</text>
</comment>
<dbReference type="InterPro" id="IPR013783">
    <property type="entry name" value="Ig-like_fold"/>
</dbReference>
<dbReference type="SUPFAM" id="SSF74650">
    <property type="entry name" value="Galactose mutarotase-like"/>
    <property type="match status" value="1"/>
</dbReference>
<dbReference type="EC" id="3.2.1.23" evidence="5"/>
<dbReference type="InterPro" id="IPR006104">
    <property type="entry name" value="Glyco_hydro_2_N"/>
</dbReference>
<dbReference type="Gene3D" id="2.60.120.260">
    <property type="entry name" value="Galactose-binding domain-like"/>
    <property type="match status" value="1"/>
</dbReference>
<dbReference type="SUPFAM" id="SSF49785">
    <property type="entry name" value="Galactose-binding domain-like"/>
    <property type="match status" value="1"/>
</dbReference>
<feature type="domain" description="Glycoside hydrolase family 2 catalytic" evidence="11">
    <location>
        <begin position="292"/>
        <end position="418"/>
    </location>
</feature>
<evidence type="ECO:0000256" key="4">
    <source>
        <dbReference type="ARBA" id="ARBA00011245"/>
    </source>
</evidence>
<dbReference type="AlphaFoldDB" id="A0A386HQ98"/>
<keyword evidence="7" id="KW-0106">Calcium</keyword>
<dbReference type="InterPro" id="IPR050347">
    <property type="entry name" value="Bact_Beta-galactosidase"/>
</dbReference>
<keyword evidence="9" id="KW-0732">Signal</keyword>
<dbReference type="InterPro" id="IPR008979">
    <property type="entry name" value="Galactose-bd-like_sf"/>
</dbReference>
<evidence type="ECO:0000313" key="13">
    <source>
        <dbReference type="EMBL" id="AYD47660.1"/>
    </source>
</evidence>
<evidence type="ECO:0000256" key="3">
    <source>
        <dbReference type="ARBA" id="ARBA00007401"/>
    </source>
</evidence>
<dbReference type="InterPro" id="IPR011013">
    <property type="entry name" value="Gal_mutarotase_sf_dom"/>
</dbReference>
<dbReference type="InterPro" id="IPR006103">
    <property type="entry name" value="Glyco_hydro_2_cat"/>
</dbReference>
<dbReference type="PANTHER" id="PTHR46323">
    <property type="entry name" value="BETA-GALACTOSIDASE"/>
    <property type="match status" value="1"/>
</dbReference>
<dbReference type="GO" id="GO:0004565">
    <property type="term" value="F:beta-galactosidase activity"/>
    <property type="evidence" value="ECO:0007669"/>
    <property type="project" value="UniProtKB-EC"/>
</dbReference>
<dbReference type="InterPro" id="IPR014718">
    <property type="entry name" value="GH-type_carb-bd"/>
</dbReference>
<dbReference type="Pfam" id="PF00703">
    <property type="entry name" value="Glyco_hydro_2"/>
    <property type="match status" value="1"/>
</dbReference>
<evidence type="ECO:0000259" key="10">
    <source>
        <dbReference type="Pfam" id="PF00703"/>
    </source>
</evidence>
<keyword evidence="8" id="KW-0326">Glycosidase</keyword>
<evidence type="ECO:0000256" key="9">
    <source>
        <dbReference type="SAM" id="SignalP"/>
    </source>
</evidence>
<feature type="signal peptide" evidence="9">
    <location>
        <begin position="1"/>
        <end position="22"/>
    </location>
</feature>
<proteinExistence type="inferred from homology"/>
<name>A0A386HQ98_9BACT</name>
<dbReference type="KEGG" id="ark:D6B99_08605"/>
<evidence type="ECO:0000256" key="7">
    <source>
        <dbReference type="ARBA" id="ARBA00022837"/>
    </source>
</evidence>